<name>A0A0A9AVJ0_ARUDO</name>
<evidence type="ECO:0000313" key="1">
    <source>
        <dbReference type="EMBL" id="JAD52945.1"/>
    </source>
</evidence>
<reference evidence="1" key="2">
    <citation type="journal article" date="2015" name="Data Brief">
        <title>Shoot transcriptome of the giant reed, Arundo donax.</title>
        <authorList>
            <person name="Barrero R.A."/>
            <person name="Guerrero F.D."/>
            <person name="Moolhuijzen P."/>
            <person name="Goolsby J.A."/>
            <person name="Tidwell J."/>
            <person name="Bellgard S.E."/>
            <person name="Bellgard M.I."/>
        </authorList>
    </citation>
    <scope>NUCLEOTIDE SEQUENCE</scope>
    <source>
        <tissue evidence="1">Shoot tissue taken approximately 20 cm above the soil surface</tissue>
    </source>
</reference>
<dbReference type="EMBL" id="GBRH01244950">
    <property type="protein sequence ID" value="JAD52945.1"/>
    <property type="molecule type" value="Transcribed_RNA"/>
</dbReference>
<proteinExistence type="predicted"/>
<reference evidence="1" key="1">
    <citation type="submission" date="2014-09" db="EMBL/GenBank/DDBJ databases">
        <authorList>
            <person name="Magalhaes I.L.F."/>
            <person name="Oliveira U."/>
            <person name="Santos F.R."/>
            <person name="Vidigal T.H.D.A."/>
            <person name="Brescovit A.D."/>
            <person name="Santos A.J."/>
        </authorList>
    </citation>
    <scope>NUCLEOTIDE SEQUENCE</scope>
    <source>
        <tissue evidence="1">Shoot tissue taken approximately 20 cm above the soil surface</tissue>
    </source>
</reference>
<accession>A0A0A9AVJ0</accession>
<sequence length="35" mass="3888">MNASKIEIVDLEIDEVTTYALLSTCMSPTTERIIS</sequence>
<organism evidence="1">
    <name type="scientific">Arundo donax</name>
    <name type="common">Giant reed</name>
    <name type="synonym">Donax arundinaceus</name>
    <dbReference type="NCBI Taxonomy" id="35708"/>
    <lineage>
        <taxon>Eukaryota</taxon>
        <taxon>Viridiplantae</taxon>
        <taxon>Streptophyta</taxon>
        <taxon>Embryophyta</taxon>
        <taxon>Tracheophyta</taxon>
        <taxon>Spermatophyta</taxon>
        <taxon>Magnoliopsida</taxon>
        <taxon>Liliopsida</taxon>
        <taxon>Poales</taxon>
        <taxon>Poaceae</taxon>
        <taxon>PACMAD clade</taxon>
        <taxon>Arundinoideae</taxon>
        <taxon>Arundineae</taxon>
        <taxon>Arundo</taxon>
    </lineage>
</organism>
<dbReference type="AlphaFoldDB" id="A0A0A9AVJ0"/>
<protein>
    <submittedName>
        <fullName evidence="1">Uncharacterized protein</fullName>
    </submittedName>
</protein>